<evidence type="ECO:0000313" key="1">
    <source>
        <dbReference type="EMBL" id="EJR42072.1"/>
    </source>
</evidence>
<sequence length="57" mass="6625">MFYHPKTNQRDFEYTSIKVSVKDTDADDLYMECIHVAAVASAIAEQIKEQQRMKKDS</sequence>
<comment type="caution">
    <text evidence="1">The sequence shown here is derived from an EMBL/GenBank/DDBJ whole genome shotgun (WGS) entry which is preliminary data.</text>
</comment>
<name>A0ABC9R598_BACMY</name>
<dbReference type="AlphaFoldDB" id="A0ABC9R598"/>
<proteinExistence type="predicted"/>
<dbReference type="Proteomes" id="UP000006976">
    <property type="component" value="Unassembled WGS sequence"/>
</dbReference>
<evidence type="ECO:0000313" key="2">
    <source>
        <dbReference type="Proteomes" id="UP000006976"/>
    </source>
</evidence>
<accession>A0ABC9R598</accession>
<gene>
    <name evidence="1" type="ORF">III_02499</name>
</gene>
<organism evidence="1 2">
    <name type="scientific">Bacillus mycoides</name>
    <dbReference type="NCBI Taxonomy" id="1405"/>
    <lineage>
        <taxon>Bacteria</taxon>
        <taxon>Bacillati</taxon>
        <taxon>Bacillota</taxon>
        <taxon>Bacilli</taxon>
        <taxon>Bacillales</taxon>
        <taxon>Bacillaceae</taxon>
        <taxon>Bacillus</taxon>
        <taxon>Bacillus cereus group</taxon>
    </lineage>
</organism>
<protein>
    <submittedName>
        <fullName evidence="1">Uncharacterized protein</fullName>
    </submittedName>
</protein>
<dbReference type="EMBL" id="AHEV01000012">
    <property type="protein sequence ID" value="EJR42072.1"/>
    <property type="molecule type" value="Genomic_DNA"/>
</dbReference>
<dbReference type="RefSeq" id="WP_002168134.1">
    <property type="nucleotide sequence ID" value="NZ_JBHVVX010000003.1"/>
</dbReference>
<reference evidence="1 2" key="1">
    <citation type="submission" date="2012-04" db="EMBL/GenBank/DDBJ databases">
        <title>The Genome Sequence of Bacillus cereus VD078.</title>
        <authorList>
            <consortium name="The Broad Institute Genome Sequencing Platform"/>
            <consortium name="The Broad Institute Genome Sequencing Center for Infectious Disease"/>
            <person name="Feldgarden M."/>
            <person name="Van der Auwera G.A."/>
            <person name="Mahillon J."/>
            <person name="Duprez V."/>
            <person name="Timmery S."/>
            <person name="Mattelet C."/>
            <person name="Dierick K."/>
            <person name="Sun M."/>
            <person name="Yu Z."/>
            <person name="Zhu L."/>
            <person name="Hu X."/>
            <person name="Shank E.B."/>
            <person name="Swiecicka I."/>
            <person name="Hansen B.M."/>
            <person name="Andrup L."/>
            <person name="Young S.K."/>
            <person name="Zeng Q."/>
            <person name="Gargeya S."/>
            <person name="Fitzgerald M."/>
            <person name="Haas B."/>
            <person name="Abouelleil A."/>
            <person name="Alvarado L."/>
            <person name="Arachchi H.M."/>
            <person name="Berlin A."/>
            <person name="Chapman S.B."/>
            <person name="Goldberg J."/>
            <person name="Griggs A."/>
            <person name="Gujja S."/>
            <person name="Hansen M."/>
            <person name="Howarth C."/>
            <person name="Imamovic A."/>
            <person name="Larimer J."/>
            <person name="McCowen C."/>
            <person name="Montmayeur A."/>
            <person name="Murphy C."/>
            <person name="Neiman D."/>
            <person name="Pearson M."/>
            <person name="Priest M."/>
            <person name="Roberts A."/>
            <person name="Saif S."/>
            <person name="Shea T."/>
            <person name="Sisk P."/>
            <person name="Sykes S."/>
            <person name="Wortman J."/>
            <person name="Nusbaum C."/>
            <person name="Birren B."/>
        </authorList>
    </citation>
    <scope>NUCLEOTIDE SEQUENCE [LARGE SCALE GENOMIC DNA]</scope>
    <source>
        <strain evidence="1 2">VD078</strain>
    </source>
</reference>